<reference evidence="1" key="2">
    <citation type="submission" date="2023-04" db="EMBL/GenBank/DDBJ databases">
        <authorList>
            <person name="Bruccoleri R.E."/>
            <person name="Oakeley E.J."/>
            <person name="Faust A.-M."/>
            <person name="Dessus-Babus S."/>
            <person name="Altorfer M."/>
            <person name="Burckhardt D."/>
            <person name="Oertli M."/>
            <person name="Naumann U."/>
            <person name="Petersen F."/>
            <person name="Wong J."/>
        </authorList>
    </citation>
    <scope>NUCLEOTIDE SEQUENCE</scope>
    <source>
        <strain evidence="1">GSM-AAB239-AS_SAM_17_03QT</strain>
        <tissue evidence="1">Leaf</tissue>
    </source>
</reference>
<protein>
    <submittedName>
        <fullName evidence="1">Uncharacterized protein</fullName>
    </submittedName>
</protein>
<evidence type="ECO:0000313" key="1">
    <source>
        <dbReference type="EMBL" id="KAJ6839879.1"/>
    </source>
</evidence>
<keyword evidence="2" id="KW-1185">Reference proteome</keyword>
<dbReference type="Proteomes" id="UP001140949">
    <property type="component" value="Unassembled WGS sequence"/>
</dbReference>
<reference evidence="1" key="1">
    <citation type="journal article" date="2023" name="GigaByte">
        <title>Genome assembly of the bearded iris, Iris pallida Lam.</title>
        <authorList>
            <person name="Bruccoleri R.E."/>
            <person name="Oakeley E.J."/>
            <person name="Faust A.M.E."/>
            <person name="Altorfer M."/>
            <person name="Dessus-Babus S."/>
            <person name="Burckhardt D."/>
            <person name="Oertli M."/>
            <person name="Naumann U."/>
            <person name="Petersen F."/>
            <person name="Wong J."/>
        </authorList>
    </citation>
    <scope>NUCLEOTIDE SEQUENCE</scope>
    <source>
        <strain evidence="1">GSM-AAB239-AS_SAM_17_03QT</strain>
    </source>
</reference>
<proteinExistence type="predicted"/>
<sequence>MTRQQSHPSEKVEKDEAEMSRRWRFFATARHAKDVDKERWLDGGNLCGSSTGGACCPRRCARSSWTHRRSWMAGRLGIRSTAQRRGESVW</sequence>
<gene>
    <name evidence="1" type="ORF">M6B38_311965</name>
</gene>
<dbReference type="EMBL" id="JANAVB010009599">
    <property type="protein sequence ID" value="KAJ6839879.1"/>
    <property type="molecule type" value="Genomic_DNA"/>
</dbReference>
<comment type="caution">
    <text evidence="1">The sequence shown here is derived from an EMBL/GenBank/DDBJ whole genome shotgun (WGS) entry which is preliminary data.</text>
</comment>
<dbReference type="AlphaFoldDB" id="A0AAX6HFR3"/>
<organism evidence="1 2">
    <name type="scientific">Iris pallida</name>
    <name type="common">Sweet iris</name>
    <dbReference type="NCBI Taxonomy" id="29817"/>
    <lineage>
        <taxon>Eukaryota</taxon>
        <taxon>Viridiplantae</taxon>
        <taxon>Streptophyta</taxon>
        <taxon>Embryophyta</taxon>
        <taxon>Tracheophyta</taxon>
        <taxon>Spermatophyta</taxon>
        <taxon>Magnoliopsida</taxon>
        <taxon>Liliopsida</taxon>
        <taxon>Asparagales</taxon>
        <taxon>Iridaceae</taxon>
        <taxon>Iridoideae</taxon>
        <taxon>Irideae</taxon>
        <taxon>Iris</taxon>
    </lineage>
</organism>
<evidence type="ECO:0000313" key="2">
    <source>
        <dbReference type="Proteomes" id="UP001140949"/>
    </source>
</evidence>
<accession>A0AAX6HFR3</accession>
<name>A0AAX6HFR3_IRIPA</name>